<dbReference type="GO" id="GO:0008408">
    <property type="term" value="F:3'-5' exonuclease activity"/>
    <property type="evidence" value="ECO:0007669"/>
    <property type="project" value="InterPro"/>
</dbReference>
<dbReference type="Pfam" id="PF02768">
    <property type="entry name" value="DNA_pol3_beta_3"/>
    <property type="match status" value="1"/>
</dbReference>
<keyword evidence="5 10" id="KW-0808">Transferase</keyword>
<evidence type="ECO:0000256" key="3">
    <source>
        <dbReference type="ARBA" id="ARBA00021035"/>
    </source>
</evidence>
<dbReference type="CDD" id="cd00140">
    <property type="entry name" value="beta_clamp"/>
    <property type="match status" value="1"/>
</dbReference>
<evidence type="ECO:0000256" key="7">
    <source>
        <dbReference type="ARBA" id="ARBA00022705"/>
    </source>
</evidence>
<evidence type="ECO:0000256" key="4">
    <source>
        <dbReference type="ARBA" id="ARBA00022490"/>
    </source>
</evidence>
<dbReference type="GO" id="GO:0009360">
    <property type="term" value="C:DNA polymerase III complex"/>
    <property type="evidence" value="ECO:0007669"/>
    <property type="project" value="InterPro"/>
</dbReference>
<evidence type="ECO:0000259" key="12">
    <source>
        <dbReference type="Pfam" id="PF02767"/>
    </source>
</evidence>
<dbReference type="Proteomes" id="UP000092616">
    <property type="component" value="Unassembled WGS sequence"/>
</dbReference>
<evidence type="ECO:0000256" key="9">
    <source>
        <dbReference type="ARBA" id="ARBA00023125"/>
    </source>
</evidence>
<dbReference type="GO" id="GO:0003677">
    <property type="term" value="F:DNA binding"/>
    <property type="evidence" value="ECO:0007669"/>
    <property type="project" value="UniProtKB-UniRule"/>
</dbReference>
<keyword evidence="6 10" id="KW-0548">Nucleotidyltransferase</keyword>
<dbReference type="PANTHER" id="PTHR30478:SF0">
    <property type="entry name" value="BETA SLIDING CLAMP"/>
    <property type="match status" value="1"/>
</dbReference>
<dbReference type="InterPro" id="IPR022635">
    <property type="entry name" value="DNA_polIII_beta_C"/>
</dbReference>
<dbReference type="GO" id="GO:0003887">
    <property type="term" value="F:DNA-directed DNA polymerase activity"/>
    <property type="evidence" value="ECO:0007669"/>
    <property type="project" value="UniProtKB-UniRule"/>
</dbReference>
<evidence type="ECO:0000256" key="5">
    <source>
        <dbReference type="ARBA" id="ARBA00022679"/>
    </source>
</evidence>
<evidence type="ECO:0000259" key="13">
    <source>
        <dbReference type="Pfam" id="PF02768"/>
    </source>
</evidence>
<dbReference type="InterPro" id="IPR001001">
    <property type="entry name" value="DNA_polIII_beta"/>
</dbReference>
<dbReference type="SMART" id="SM00480">
    <property type="entry name" value="POL3Bc"/>
    <property type="match status" value="1"/>
</dbReference>
<feature type="domain" description="DNA polymerase III beta sliding clamp N-terminal" evidence="11">
    <location>
        <begin position="1"/>
        <end position="122"/>
    </location>
</feature>
<dbReference type="NCBIfam" id="TIGR00663">
    <property type="entry name" value="dnan"/>
    <property type="match status" value="1"/>
</dbReference>
<dbReference type="PIRSF" id="PIRSF000804">
    <property type="entry name" value="DNA_pol_III_b"/>
    <property type="match status" value="1"/>
</dbReference>
<proteinExistence type="inferred from homology"/>
<comment type="caution">
    <text evidence="14">The sequence shown here is derived from an EMBL/GenBank/DDBJ whole genome shotgun (WGS) entry which is preliminary data.</text>
</comment>
<evidence type="ECO:0000256" key="1">
    <source>
        <dbReference type="ARBA" id="ARBA00004496"/>
    </source>
</evidence>
<organism evidence="14 15">
    <name type="scientific">Faucicola atlantae</name>
    <dbReference type="NCBI Taxonomy" id="34059"/>
    <lineage>
        <taxon>Bacteria</taxon>
        <taxon>Pseudomonadati</taxon>
        <taxon>Pseudomonadota</taxon>
        <taxon>Gammaproteobacteria</taxon>
        <taxon>Moraxellales</taxon>
        <taxon>Moraxellaceae</taxon>
        <taxon>Faucicola</taxon>
    </lineage>
</organism>
<evidence type="ECO:0000256" key="2">
    <source>
        <dbReference type="ARBA" id="ARBA00010752"/>
    </source>
</evidence>
<keyword evidence="8 10" id="KW-0239">DNA-directed DNA polymerase</keyword>
<keyword evidence="15" id="KW-1185">Reference proteome</keyword>
<dbReference type="InterPro" id="IPR022634">
    <property type="entry name" value="DNA_polIII_beta_N"/>
</dbReference>
<reference evidence="14 15" key="1">
    <citation type="submission" date="2016-06" db="EMBL/GenBank/DDBJ databases">
        <title>Draft genome of Moraxella atlantae CCUG 59586.</title>
        <authorList>
            <person name="Salva-Serra F."/>
            <person name="Engstrom-Jakobsson H."/>
            <person name="Thorell K."/>
            <person name="Gonzales-Siles L."/>
            <person name="Karlsson R."/>
            <person name="Boulund F."/>
            <person name="Engstrand L."/>
            <person name="Kristiansson E."/>
            <person name="Moore E."/>
        </authorList>
    </citation>
    <scope>NUCLEOTIDE SEQUENCE [LARGE SCALE GENOMIC DNA]</scope>
    <source>
        <strain evidence="14 15">CCUG 59586</strain>
    </source>
</reference>
<evidence type="ECO:0000313" key="15">
    <source>
        <dbReference type="Proteomes" id="UP000092616"/>
    </source>
</evidence>
<dbReference type="EMBL" id="LZNA01000070">
    <property type="protein sequence ID" value="OBX75354.1"/>
    <property type="molecule type" value="Genomic_DNA"/>
</dbReference>
<evidence type="ECO:0000256" key="8">
    <source>
        <dbReference type="ARBA" id="ARBA00022932"/>
    </source>
</evidence>
<feature type="domain" description="DNA polymerase III beta sliding clamp C-terminal" evidence="13">
    <location>
        <begin position="271"/>
        <end position="391"/>
    </location>
</feature>
<evidence type="ECO:0000313" key="14">
    <source>
        <dbReference type="EMBL" id="OBX75354.1"/>
    </source>
</evidence>
<protein>
    <recommendedName>
        <fullName evidence="3 10">Beta sliding clamp</fullName>
    </recommendedName>
</protein>
<name>A0A1B8Q9A1_9GAMM</name>
<dbReference type="RefSeq" id="WP_067338698.1">
    <property type="nucleotide sequence ID" value="NZ_LZNA01000070.1"/>
</dbReference>
<accession>A0A1B8Q9A1</accession>
<dbReference type="InterPro" id="IPR022637">
    <property type="entry name" value="DNA_polIII_beta_cen"/>
</dbReference>
<evidence type="ECO:0000256" key="6">
    <source>
        <dbReference type="ARBA" id="ARBA00022695"/>
    </source>
</evidence>
<sequence>MQLIISQAMLMYAVNLIFKAADKRNSLAILANLKLVLSPERLTLLASDLEVELQAEVALPAGACQQAGQITVPANKFKEIIKLLPENAQVSIGVTDNKQCQIVFADSQFRLNTLPAEDFPLIGAPEAATSVALSRETLLDLLDKTHFAMAIQDARYYLTGMLVELKDGLLTAVATDGHRLALARAATMQTSAETLSAILPRKAVLELQRLLSEMRRSSPNIDNAITLNIGREFVQVMLPFGQSEKAADNTQTPVVVTFTARLIDGKFPDYRRVIPTNTDKVARFSQEALANILRRVSVLSNEKLRGVVFEFGDSERVRIRTSNAEHDEASAVLPIRYQGAPMEISFNVAYLLDVLNVLQGDIDMHMQQANGSVLIRQVNDSQHDYVIMPMRI</sequence>
<keyword evidence="7 10" id="KW-0235">DNA replication</keyword>
<dbReference type="PANTHER" id="PTHR30478">
    <property type="entry name" value="DNA POLYMERASE III SUBUNIT BETA"/>
    <property type="match status" value="1"/>
</dbReference>
<feature type="domain" description="DNA polymerase III beta sliding clamp central" evidence="12">
    <location>
        <begin position="133"/>
        <end position="269"/>
    </location>
</feature>
<comment type="subunit">
    <text evidence="10">Forms a ring-shaped head-to-tail homodimer around DNA.</text>
</comment>
<dbReference type="Pfam" id="PF00712">
    <property type="entry name" value="DNA_pol3_beta"/>
    <property type="match status" value="1"/>
</dbReference>
<keyword evidence="9" id="KW-0238">DNA-binding</keyword>
<keyword evidence="4 10" id="KW-0963">Cytoplasm</keyword>
<dbReference type="Gene3D" id="3.70.10.10">
    <property type="match status" value="1"/>
</dbReference>
<evidence type="ECO:0000259" key="11">
    <source>
        <dbReference type="Pfam" id="PF00712"/>
    </source>
</evidence>
<dbReference type="Pfam" id="PF02767">
    <property type="entry name" value="DNA_pol3_beta_2"/>
    <property type="match status" value="1"/>
</dbReference>
<gene>
    <name evidence="14" type="ORF">A9306_02165</name>
</gene>
<dbReference type="Gene3D" id="3.10.150.10">
    <property type="entry name" value="DNA Polymerase III, subunit A, domain 2"/>
    <property type="match status" value="1"/>
</dbReference>
<evidence type="ECO:0000256" key="10">
    <source>
        <dbReference type="PIRNR" id="PIRNR000804"/>
    </source>
</evidence>
<dbReference type="GO" id="GO:0006271">
    <property type="term" value="P:DNA strand elongation involved in DNA replication"/>
    <property type="evidence" value="ECO:0007669"/>
    <property type="project" value="TreeGrafter"/>
</dbReference>
<dbReference type="InterPro" id="IPR046938">
    <property type="entry name" value="DNA_clamp_sf"/>
</dbReference>
<comment type="similarity">
    <text evidence="2 10">Belongs to the beta sliding clamp family.</text>
</comment>
<comment type="function">
    <text evidence="10">Confers DNA tethering and processivity to DNA polymerases and other proteins. Acts as a clamp, forming a ring around DNA (a reaction catalyzed by the clamp-loading complex) which diffuses in an ATP-independent manner freely and bidirectionally along dsDNA. Initially characterized for its ability to contact the catalytic subunit of DNA polymerase III (Pol III), a complex, multichain enzyme responsible for most of the replicative synthesis in bacteria; Pol III exhibits 3'-5' exonuclease proofreading activity. The beta chain is required for initiation of replication as well as for processivity of DNA replication.</text>
</comment>
<comment type="subcellular location">
    <subcellularLocation>
        <location evidence="1 10">Cytoplasm</location>
    </subcellularLocation>
</comment>
<dbReference type="GO" id="GO:0005737">
    <property type="term" value="C:cytoplasm"/>
    <property type="evidence" value="ECO:0007669"/>
    <property type="project" value="UniProtKB-SubCell"/>
</dbReference>
<dbReference type="SUPFAM" id="SSF55979">
    <property type="entry name" value="DNA clamp"/>
    <property type="match status" value="3"/>
</dbReference>
<dbReference type="AlphaFoldDB" id="A0A1B8Q9A1"/>